<sequence>MAIIKQKNGKVSRRSAGDIKQMIGRVSQGSDGDYQADEREAVASLSWRLSSR</sequence>
<reference evidence="2 3" key="1">
    <citation type="journal article" date="2008" name="Nature">
        <title>The genome of the model beetle and pest Tribolium castaneum.</title>
        <authorList>
            <consortium name="Tribolium Genome Sequencing Consortium"/>
            <person name="Richards S."/>
            <person name="Gibbs R.A."/>
            <person name="Weinstock G.M."/>
            <person name="Brown S.J."/>
            <person name="Denell R."/>
            <person name="Beeman R.W."/>
            <person name="Gibbs R."/>
            <person name="Beeman R.W."/>
            <person name="Brown S.J."/>
            <person name="Bucher G."/>
            <person name="Friedrich M."/>
            <person name="Grimmelikhuijzen C.J."/>
            <person name="Klingler M."/>
            <person name="Lorenzen M."/>
            <person name="Richards S."/>
            <person name="Roth S."/>
            <person name="Schroder R."/>
            <person name="Tautz D."/>
            <person name="Zdobnov E.M."/>
            <person name="Muzny D."/>
            <person name="Gibbs R.A."/>
            <person name="Weinstock G.M."/>
            <person name="Attaway T."/>
            <person name="Bell S."/>
            <person name="Buhay C.J."/>
            <person name="Chandrabose M.N."/>
            <person name="Chavez D."/>
            <person name="Clerk-Blankenburg K.P."/>
            <person name="Cree A."/>
            <person name="Dao M."/>
            <person name="Davis C."/>
            <person name="Chacko J."/>
            <person name="Dinh H."/>
            <person name="Dugan-Rocha S."/>
            <person name="Fowler G."/>
            <person name="Garner T.T."/>
            <person name="Garnes J."/>
            <person name="Gnirke A."/>
            <person name="Hawes A."/>
            <person name="Hernandez J."/>
            <person name="Hines S."/>
            <person name="Holder M."/>
            <person name="Hume J."/>
            <person name="Jhangiani S.N."/>
            <person name="Joshi V."/>
            <person name="Khan Z.M."/>
            <person name="Jackson L."/>
            <person name="Kovar C."/>
            <person name="Kowis A."/>
            <person name="Lee S."/>
            <person name="Lewis L.R."/>
            <person name="Margolis J."/>
            <person name="Morgan M."/>
            <person name="Nazareth L.V."/>
            <person name="Nguyen N."/>
            <person name="Okwuonu G."/>
            <person name="Parker D."/>
            <person name="Richards S."/>
            <person name="Ruiz S.J."/>
            <person name="Santibanez J."/>
            <person name="Savard J."/>
            <person name="Scherer S.E."/>
            <person name="Schneider B."/>
            <person name="Sodergren E."/>
            <person name="Tautz D."/>
            <person name="Vattahil S."/>
            <person name="Villasana D."/>
            <person name="White C.S."/>
            <person name="Wright R."/>
            <person name="Park Y."/>
            <person name="Beeman R.W."/>
            <person name="Lord J."/>
            <person name="Oppert B."/>
            <person name="Lorenzen M."/>
            <person name="Brown S."/>
            <person name="Wang L."/>
            <person name="Savard J."/>
            <person name="Tautz D."/>
            <person name="Richards S."/>
            <person name="Weinstock G."/>
            <person name="Gibbs R.A."/>
            <person name="Liu Y."/>
            <person name="Worley K."/>
            <person name="Weinstock G."/>
            <person name="Elsik C.G."/>
            <person name="Reese J.T."/>
            <person name="Elhaik E."/>
            <person name="Landan G."/>
            <person name="Graur D."/>
            <person name="Arensburger P."/>
            <person name="Atkinson P."/>
            <person name="Beeman R.W."/>
            <person name="Beidler J."/>
            <person name="Brown S.J."/>
            <person name="Demuth J.P."/>
            <person name="Drury D.W."/>
            <person name="Du Y.Z."/>
            <person name="Fujiwara H."/>
            <person name="Lorenzen M."/>
            <person name="Maselli V."/>
            <person name="Osanai M."/>
            <person name="Park Y."/>
            <person name="Robertson H.M."/>
            <person name="Tu Z."/>
            <person name="Wang J.J."/>
            <person name="Wang S."/>
            <person name="Richards S."/>
            <person name="Song H."/>
            <person name="Zhang L."/>
            <person name="Sodergren E."/>
            <person name="Werner D."/>
            <person name="Stanke M."/>
            <person name="Morgenstern B."/>
            <person name="Solovyev V."/>
            <person name="Kosarev P."/>
            <person name="Brown G."/>
            <person name="Chen H.C."/>
            <person name="Ermolaeva O."/>
            <person name="Hlavina W."/>
            <person name="Kapustin Y."/>
            <person name="Kiryutin B."/>
            <person name="Kitts P."/>
            <person name="Maglott D."/>
            <person name="Pruitt K."/>
            <person name="Sapojnikov V."/>
            <person name="Souvorov A."/>
            <person name="Mackey A.J."/>
            <person name="Waterhouse R.M."/>
            <person name="Wyder S."/>
            <person name="Zdobnov E.M."/>
            <person name="Zdobnov E.M."/>
            <person name="Wyder S."/>
            <person name="Kriventseva E.V."/>
            <person name="Kadowaki T."/>
            <person name="Bork P."/>
            <person name="Aranda M."/>
            <person name="Bao R."/>
            <person name="Beermann A."/>
            <person name="Berns N."/>
            <person name="Bolognesi R."/>
            <person name="Bonneton F."/>
            <person name="Bopp D."/>
            <person name="Brown S.J."/>
            <person name="Bucher G."/>
            <person name="Butts T."/>
            <person name="Chaumot A."/>
            <person name="Denell R.E."/>
            <person name="Ferrier D.E."/>
            <person name="Friedrich M."/>
            <person name="Gordon C.M."/>
            <person name="Jindra M."/>
            <person name="Klingler M."/>
            <person name="Lan Q."/>
            <person name="Lattorff H.M."/>
            <person name="Laudet V."/>
            <person name="von Levetsow C."/>
            <person name="Liu Z."/>
            <person name="Lutz R."/>
            <person name="Lynch J.A."/>
            <person name="da Fonseca R.N."/>
            <person name="Posnien N."/>
            <person name="Reuter R."/>
            <person name="Roth S."/>
            <person name="Savard J."/>
            <person name="Schinko J.B."/>
            <person name="Schmitt C."/>
            <person name="Schoppmeier M."/>
            <person name="Schroder R."/>
            <person name="Shippy T.D."/>
            <person name="Simonnet F."/>
            <person name="Marques-Souza H."/>
            <person name="Tautz D."/>
            <person name="Tomoyasu Y."/>
            <person name="Trauner J."/>
            <person name="Van der Zee M."/>
            <person name="Vervoort M."/>
            <person name="Wittkopp N."/>
            <person name="Wimmer E.A."/>
            <person name="Yang X."/>
            <person name="Jones A.K."/>
            <person name="Sattelle D.B."/>
            <person name="Ebert P.R."/>
            <person name="Nelson D."/>
            <person name="Scott J.G."/>
            <person name="Beeman R.W."/>
            <person name="Muthukrishnan S."/>
            <person name="Kramer K.J."/>
            <person name="Arakane Y."/>
            <person name="Beeman R.W."/>
            <person name="Zhu Q."/>
            <person name="Hogenkamp D."/>
            <person name="Dixit R."/>
            <person name="Oppert B."/>
            <person name="Jiang H."/>
            <person name="Zou Z."/>
            <person name="Marshall J."/>
            <person name="Elpidina E."/>
            <person name="Vinokurov K."/>
            <person name="Oppert C."/>
            <person name="Zou Z."/>
            <person name="Evans J."/>
            <person name="Lu Z."/>
            <person name="Zhao P."/>
            <person name="Sumathipala N."/>
            <person name="Altincicek B."/>
            <person name="Vilcinskas A."/>
            <person name="Williams M."/>
            <person name="Hultmark D."/>
            <person name="Hetru C."/>
            <person name="Jiang H."/>
            <person name="Grimmelikhuijzen C.J."/>
            <person name="Hauser F."/>
            <person name="Cazzamali G."/>
            <person name="Williamson M."/>
            <person name="Park Y."/>
            <person name="Li B."/>
            <person name="Tanaka Y."/>
            <person name="Predel R."/>
            <person name="Neupert S."/>
            <person name="Schachtner J."/>
            <person name="Verleyen P."/>
            <person name="Raible F."/>
            <person name="Bork P."/>
            <person name="Friedrich M."/>
            <person name="Walden K.K."/>
            <person name="Robertson H.M."/>
            <person name="Angeli S."/>
            <person name="Foret S."/>
            <person name="Bucher G."/>
            <person name="Schuetz S."/>
            <person name="Maleszka R."/>
            <person name="Wimmer E.A."/>
            <person name="Beeman R.W."/>
            <person name="Lorenzen M."/>
            <person name="Tomoyasu Y."/>
            <person name="Miller S.C."/>
            <person name="Grossmann D."/>
            <person name="Bucher G."/>
        </authorList>
    </citation>
    <scope>NUCLEOTIDE SEQUENCE [LARGE SCALE GENOMIC DNA]</scope>
    <source>
        <strain evidence="2 3">Georgia GA2</strain>
    </source>
</reference>
<organism evidence="2 3">
    <name type="scientific">Tribolium castaneum</name>
    <name type="common">Red flour beetle</name>
    <dbReference type="NCBI Taxonomy" id="7070"/>
    <lineage>
        <taxon>Eukaryota</taxon>
        <taxon>Metazoa</taxon>
        <taxon>Ecdysozoa</taxon>
        <taxon>Arthropoda</taxon>
        <taxon>Hexapoda</taxon>
        <taxon>Insecta</taxon>
        <taxon>Pterygota</taxon>
        <taxon>Neoptera</taxon>
        <taxon>Endopterygota</taxon>
        <taxon>Coleoptera</taxon>
        <taxon>Polyphaga</taxon>
        <taxon>Cucujiformia</taxon>
        <taxon>Tenebrionidae</taxon>
        <taxon>Tenebrionidae incertae sedis</taxon>
        <taxon>Tribolium</taxon>
    </lineage>
</organism>
<dbReference type="EMBL" id="KQ973391">
    <property type="protein sequence ID" value="EFA13580.1"/>
    <property type="molecule type" value="Genomic_DNA"/>
</dbReference>
<feature type="region of interest" description="Disordered" evidence="1">
    <location>
        <begin position="1"/>
        <end position="37"/>
    </location>
</feature>
<evidence type="ECO:0000313" key="3">
    <source>
        <dbReference type="Proteomes" id="UP000007266"/>
    </source>
</evidence>
<name>D7GXU3_TRICA</name>
<dbReference type="InParanoid" id="D7GXU3"/>
<evidence type="ECO:0000256" key="1">
    <source>
        <dbReference type="SAM" id="MobiDB-lite"/>
    </source>
</evidence>
<evidence type="ECO:0000313" key="2">
    <source>
        <dbReference type="EMBL" id="EFA13580.1"/>
    </source>
</evidence>
<gene>
    <name evidence="2" type="primary">GLEAN_01599</name>
    <name evidence="2" type="ORF">TcasGA2_TC001599</name>
</gene>
<dbReference type="HOGENOM" id="CLU_3089874_0_0_1"/>
<reference evidence="2 3" key="2">
    <citation type="journal article" date="2010" name="Nucleic Acids Res.">
        <title>BeetleBase in 2010: revisions to provide comprehensive genomic information for Tribolium castaneum.</title>
        <authorList>
            <person name="Kim H.S."/>
            <person name="Murphy T."/>
            <person name="Xia J."/>
            <person name="Caragea D."/>
            <person name="Park Y."/>
            <person name="Beeman R.W."/>
            <person name="Lorenzen M.D."/>
            <person name="Butcher S."/>
            <person name="Manak J.R."/>
            <person name="Brown S.J."/>
        </authorList>
    </citation>
    <scope>NUCLEOTIDE SEQUENCE [LARGE SCALE GENOMIC DNA]</scope>
    <source>
        <strain evidence="2 3">Georgia GA2</strain>
    </source>
</reference>
<proteinExistence type="predicted"/>
<dbReference type="Proteomes" id="UP000007266">
    <property type="component" value="Unassembled WGS sequence"/>
</dbReference>
<protein>
    <submittedName>
        <fullName evidence="2">Uncharacterized protein</fullName>
    </submittedName>
</protein>
<dbReference type="AlphaFoldDB" id="D7GXU3"/>
<keyword evidence="3" id="KW-1185">Reference proteome</keyword>
<accession>D7GXU3</accession>